<protein>
    <submittedName>
        <fullName evidence="1">Uncharacterized protein</fullName>
    </submittedName>
</protein>
<dbReference type="STRING" id="314225.ELI_10695"/>
<dbReference type="HOGENOM" id="CLU_3167890_0_0_5"/>
<sequence>MMRSTGNGPSFIGTAYRIERAAITEIGAAESTAQASSAERPARLRTI</sequence>
<gene>
    <name evidence="1" type="ordered locus">ELI_10695</name>
</gene>
<proteinExistence type="predicted"/>
<keyword evidence="2" id="KW-1185">Reference proteome</keyword>
<evidence type="ECO:0000313" key="2">
    <source>
        <dbReference type="Proteomes" id="UP000008808"/>
    </source>
</evidence>
<dbReference type="Proteomes" id="UP000008808">
    <property type="component" value="Chromosome"/>
</dbReference>
<reference evidence="2" key="1">
    <citation type="journal article" date="2009" name="J. Bacteriol.">
        <title>Complete genome sequence of Erythrobacter litoralis HTCC2594.</title>
        <authorList>
            <person name="Oh H.M."/>
            <person name="Giovannoni S.J."/>
            <person name="Ferriera S."/>
            <person name="Johnson J."/>
            <person name="Cho J.C."/>
        </authorList>
    </citation>
    <scope>NUCLEOTIDE SEQUENCE [LARGE SCALE GENOMIC DNA]</scope>
    <source>
        <strain evidence="2">HTCC2594</strain>
    </source>
</reference>
<dbReference type="AlphaFoldDB" id="Q2N7W0"/>
<name>Q2N7W0_ERYLH</name>
<dbReference type="RefSeq" id="WP_011415058.1">
    <property type="nucleotide sequence ID" value="NC_007722.1"/>
</dbReference>
<dbReference type="EMBL" id="CP000157">
    <property type="protein sequence ID" value="ABC64231.1"/>
    <property type="molecule type" value="Genomic_DNA"/>
</dbReference>
<organism evidence="1 2">
    <name type="scientific">Erythrobacter litoralis (strain HTCC2594)</name>
    <dbReference type="NCBI Taxonomy" id="314225"/>
    <lineage>
        <taxon>Bacteria</taxon>
        <taxon>Pseudomonadati</taxon>
        <taxon>Pseudomonadota</taxon>
        <taxon>Alphaproteobacteria</taxon>
        <taxon>Sphingomonadales</taxon>
        <taxon>Erythrobacteraceae</taxon>
        <taxon>Erythrobacter/Porphyrobacter group</taxon>
        <taxon>Erythrobacter</taxon>
    </lineage>
</organism>
<accession>Q2N7W0</accession>
<dbReference type="KEGG" id="eli:ELI_10695"/>
<evidence type="ECO:0000313" key="1">
    <source>
        <dbReference type="EMBL" id="ABC64231.1"/>
    </source>
</evidence>